<evidence type="ECO:0000313" key="1">
    <source>
        <dbReference type="EMBL" id="TKR73238.1"/>
    </source>
</evidence>
<reference evidence="1 2" key="1">
    <citation type="journal article" date="2015" name="Genome Biol.">
        <title>Comparative genomics of Steinernema reveals deeply conserved gene regulatory networks.</title>
        <authorList>
            <person name="Dillman A.R."/>
            <person name="Macchietto M."/>
            <person name="Porter C.F."/>
            <person name="Rogers A."/>
            <person name="Williams B."/>
            <person name="Antoshechkin I."/>
            <person name="Lee M.M."/>
            <person name="Goodwin Z."/>
            <person name="Lu X."/>
            <person name="Lewis E.E."/>
            <person name="Goodrich-Blair H."/>
            <person name="Stock S.P."/>
            <person name="Adams B.J."/>
            <person name="Sternberg P.W."/>
            <person name="Mortazavi A."/>
        </authorList>
    </citation>
    <scope>NUCLEOTIDE SEQUENCE [LARGE SCALE GENOMIC DNA]</scope>
    <source>
        <strain evidence="1 2">ALL</strain>
    </source>
</reference>
<comment type="caution">
    <text evidence="1">The sequence shown here is derived from an EMBL/GenBank/DDBJ whole genome shotgun (WGS) entry which is preliminary data.</text>
</comment>
<name>A0A4U5MU48_STECR</name>
<proteinExistence type="predicted"/>
<sequence>MQGFVELRKHPASSFALSGIPRVQRASPRSHSTRKLAVVARQVSRQVSGSAIYLKFTHNLNYHDKSIYLNLQNKSTVFHFQKSKQSTPAERTDSTGHRDFFLDTFSSYFIPF</sequence>
<dbReference type="Proteomes" id="UP000298663">
    <property type="component" value="Unassembled WGS sequence"/>
</dbReference>
<dbReference type="AlphaFoldDB" id="A0A4U5MU48"/>
<protein>
    <submittedName>
        <fullName evidence="1">Uncharacterized protein</fullName>
    </submittedName>
</protein>
<reference evidence="1 2" key="2">
    <citation type="journal article" date="2019" name="G3 (Bethesda)">
        <title>Hybrid Assembly of the Genome of the Entomopathogenic Nematode Steinernema carpocapsae Identifies the X-Chromosome.</title>
        <authorList>
            <person name="Serra L."/>
            <person name="Macchietto M."/>
            <person name="Macias-Munoz A."/>
            <person name="McGill C.J."/>
            <person name="Rodriguez I.M."/>
            <person name="Rodriguez B."/>
            <person name="Murad R."/>
            <person name="Mortazavi A."/>
        </authorList>
    </citation>
    <scope>NUCLEOTIDE SEQUENCE [LARGE SCALE GENOMIC DNA]</scope>
    <source>
        <strain evidence="1 2">ALL</strain>
    </source>
</reference>
<accession>A0A4U5MU48</accession>
<evidence type="ECO:0000313" key="2">
    <source>
        <dbReference type="Proteomes" id="UP000298663"/>
    </source>
</evidence>
<dbReference type="EMBL" id="AZBU02000006">
    <property type="protein sequence ID" value="TKR73238.1"/>
    <property type="molecule type" value="Genomic_DNA"/>
</dbReference>
<organism evidence="1 2">
    <name type="scientific">Steinernema carpocapsae</name>
    <name type="common">Entomopathogenic nematode</name>
    <dbReference type="NCBI Taxonomy" id="34508"/>
    <lineage>
        <taxon>Eukaryota</taxon>
        <taxon>Metazoa</taxon>
        <taxon>Ecdysozoa</taxon>
        <taxon>Nematoda</taxon>
        <taxon>Chromadorea</taxon>
        <taxon>Rhabditida</taxon>
        <taxon>Tylenchina</taxon>
        <taxon>Panagrolaimomorpha</taxon>
        <taxon>Strongyloidoidea</taxon>
        <taxon>Steinernematidae</taxon>
        <taxon>Steinernema</taxon>
    </lineage>
</organism>
<gene>
    <name evidence="1" type="ORF">L596_020573</name>
</gene>
<keyword evidence="2" id="KW-1185">Reference proteome</keyword>